<dbReference type="InterPro" id="IPR006311">
    <property type="entry name" value="TAT_signal"/>
</dbReference>
<gene>
    <name evidence="10" type="primary">pstS</name>
    <name evidence="10" type="ORF">HB375_14760</name>
</gene>
<evidence type="ECO:0000256" key="2">
    <source>
        <dbReference type="ARBA" id="ARBA00008725"/>
    </source>
</evidence>
<dbReference type="Proteomes" id="UP000707352">
    <property type="component" value="Unassembled WGS sequence"/>
</dbReference>
<dbReference type="CDD" id="cd13565">
    <property type="entry name" value="PBP2_PstS"/>
    <property type="match status" value="1"/>
</dbReference>
<dbReference type="NCBIfam" id="NF008171">
    <property type="entry name" value="PRK10918.1"/>
    <property type="match status" value="1"/>
</dbReference>
<accession>A0ABX0VDE5</accession>
<sequence>MTRVGCRACTNRRRLVKFKSYALAAGLVVAAFTNPVAAADITGAGATFPFPIYAKWAEAYKKETGNGLNYQSIGSGGGIKQIQAKTVDFGATDAPLKGEDLDKSGLLQFPTVMGGIVPVINIPGVEAGQLKLTGELLADIFQGKIAKWSDAKIAQLNPGVKLPDAAITPVYRSDASGTTNVFTTYLSQVSESWKSGLGANTTVSWPVGQGGKGNEGVAATVKQVPNSIGYVEYAYAKQNKIPYALLQNKAGKYPKPDDKAFQAAAAKADWSAAPGFGISLTNQPGDEAWPITAPTFILVYKASENPAQTAEVLKFFAWAYKNGGKLASDLDYVPLPDNVIGMVQDAWAKDIKDKSGAPLFKK</sequence>
<name>A0ABX0VDE5_9HYPH</name>
<reference evidence="10 11" key="1">
    <citation type="submission" date="2020-03" db="EMBL/GenBank/DDBJ databases">
        <title>The genome sequence of Microvirga sp. c23x22.</title>
        <authorList>
            <person name="Zhang X."/>
        </authorList>
    </citation>
    <scope>NUCLEOTIDE SEQUENCE [LARGE SCALE GENOMIC DNA]</scope>
    <source>
        <strain evidence="11">c23x22</strain>
    </source>
</reference>
<proteinExistence type="inferred from homology"/>
<dbReference type="PIRSF" id="PIRSF002756">
    <property type="entry name" value="PstS"/>
    <property type="match status" value="1"/>
</dbReference>
<dbReference type="Gene3D" id="3.40.190.10">
    <property type="entry name" value="Periplasmic binding protein-like II"/>
    <property type="match status" value="2"/>
</dbReference>
<evidence type="ECO:0000256" key="8">
    <source>
        <dbReference type="SAM" id="SignalP"/>
    </source>
</evidence>
<evidence type="ECO:0000259" key="9">
    <source>
        <dbReference type="Pfam" id="PF12849"/>
    </source>
</evidence>
<evidence type="ECO:0000313" key="10">
    <source>
        <dbReference type="EMBL" id="NIX77859.1"/>
    </source>
</evidence>
<keyword evidence="6 7" id="KW-0592">Phosphate transport</keyword>
<dbReference type="SUPFAM" id="SSF53850">
    <property type="entry name" value="Periplasmic binding protein-like II"/>
    <property type="match status" value="1"/>
</dbReference>
<feature type="signal peptide" evidence="8">
    <location>
        <begin position="1"/>
        <end position="38"/>
    </location>
</feature>
<dbReference type="PANTHER" id="PTHR42996">
    <property type="entry name" value="PHOSPHATE-BINDING PROTEIN PSTS"/>
    <property type="match status" value="1"/>
</dbReference>
<keyword evidence="5 7" id="KW-0813">Transport</keyword>
<evidence type="ECO:0000256" key="7">
    <source>
        <dbReference type="PIRNR" id="PIRNR002756"/>
    </source>
</evidence>
<feature type="chain" id="PRO_5047347063" description="Phosphate-binding protein PstS" evidence="8">
    <location>
        <begin position="39"/>
        <end position="362"/>
    </location>
</feature>
<dbReference type="InterPro" id="IPR050962">
    <property type="entry name" value="Phosphate-bind_PstS"/>
</dbReference>
<keyword evidence="8" id="KW-0732">Signal</keyword>
<dbReference type="Pfam" id="PF12849">
    <property type="entry name" value="PBP_like_2"/>
    <property type="match status" value="1"/>
</dbReference>
<comment type="caution">
    <text evidence="10">The sequence shown here is derived from an EMBL/GenBank/DDBJ whole genome shotgun (WGS) entry which is preliminary data.</text>
</comment>
<dbReference type="EMBL" id="JAATJS010000005">
    <property type="protein sequence ID" value="NIX77859.1"/>
    <property type="molecule type" value="Genomic_DNA"/>
</dbReference>
<organism evidence="10 11">
    <name type="scientific">Microvirga terricola</name>
    <dbReference type="NCBI Taxonomy" id="2719797"/>
    <lineage>
        <taxon>Bacteria</taxon>
        <taxon>Pseudomonadati</taxon>
        <taxon>Pseudomonadota</taxon>
        <taxon>Alphaproteobacteria</taxon>
        <taxon>Hyphomicrobiales</taxon>
        <taxon>Methylobacteriaceae</taxon>
        <taxon>Microvirga</taxon>
    </lineage>
</organism>
<evidence type="ECO:0000256" key="5">
    <source>
        <dbReference type="ARBA" id="ARBA00022448"/>
    </source>
</evidence>
<protein>
    <recommendedName>
        <fullName evidence="4 7">Phosphate-binding protein PstS</fullName>
    </recommendedName>
</protein>
<comment type="subunit">
    <text evidence="3 7">The complex is composed of two ATP-binding proteins (PstB), two transmembrane proteins (PstC and PstA) and a solute-binding protein (PstS).</text>
</comment>
<evidence type="ECO:0000256" key="3">
    <source>
        <dbReference type="ARBA" id="ARBA00011529"/>
    </source>
</evidence>
<dbReference type="PROSITE" id="PS51318">
    <property type="entry name" value="TAT"/>
    <property type="match status" value="1"/>
</dbReference>
<dbReference type="PANTHER" id="PTHR42996:SF1">
    <property type="entry name" value="PHOSPHATE-BINDING PROTEIN PSTS"/>
    <property type="match status" value="1"/>
</dbReference>
<feature type="domain" description="PBP" evidence="9">
    <location>
        <begin position="37"/>
        <end position="320"/>
    </location>
</feature>
<dbReference type="RefSeq" id="WP_167673775.1">
    <property type="nucleotide sequence ID" value="NZ_JAATJS010000005.1"/>
</dbReference>
<evidence type="ECO:0000256" key="6">
    <source>
        <dbReference type="ARBA" id="ARBA00022592"/>
    </source>
</evidence>
<dbReference type="InterPro" id="IPR024370">
    <property type="entry name" value="PBP_domain"/>
</dbReference>
<dbReference type="NCBIfam" id="TIGR00975">
    <property type="entry name" value="3a0107s03"/>
    <property type="match status" value="1"/>
</dbReference>
<comment type="function">
    <text evidence="1 7">Part of the ABC transporter complex PstSACB involved in phosphate import.</text>
</comment>
<comment type="similarity">
    <text evidence="2 7">Belongs to the PstS family.</text>
</comment>
<evidence type="ECO:0000313" key="11">
    <source>
        <dbReference type="Proteomes" id="UP000707352"/>
    </source>
</evidence>
<keyword evidence="11" id="KW-1185">Reference proteome</keyword>
<dbReference type="InterPro" id="IPR005673">
    <property type="entry name" value="ABC_phos-bd_PstS"/>
</dbReference>
<evidence type="ECO:0000256" key="1">
    <source>
        <dbReference type="ARBA" id="ARBA00002841"/>
    </source>
</evidence>
<evidence type="ECO:0000256" key="4">
    <source>
        <dbReference type="ARBA" id="ARBA00021889"/>
    </source>
</evidence>